<name>A0A1R1YMD8_9FUNG</name>
<gene>
    <name evidence="1" type="ORF">AYI69_g2499</name>
</gene>
<organism evidence="1 2">
    <name type="scientific">Smittium culicis</name>
    <dbReference type="NCBI Taxonomy" id="133412"/>
    <lineage>
        <taxon>Eukaryota</taxon>
        <taxon>Fungi</taxon>
        <taxon>Fungi incertae sedis</taxon>
        <taxon>Zoopagomycota</taxon>
        <taxon>Kickxellomycotina</taxon>
        <taxon>Harpellomycetes</taxon>
        <taxon>Harpellales</taxon>
        <taxon>Legeriomycetaceae</taxon>
        <taxon>Smittium</taxon>
    </lineage>
</organism>
<dbReference type="EMBL" id="LSSM01000731">
    <property type="protein sequence ID" value="OMJ28044.1"/>
    <property type="molecule type" value="Genomic_DNA"/>
</dbReference>
<evidence type="ECO:0000313" key="1">
    <source>
        <dbReference type="EMBL" id="OMJ28044.1"/>
    </source>
</evidence>
<comment type="caution">
    <text evidence="1">The sequence shown here is derived from an EMBL/GenBank/DDBJ whole genome shotgun (WGS) entry which is preliminary data.</text>
</comment>
<keyword evidence="2" id="KW-1185">Reference proteome</keyword>
<sequence length="114" mass="12764">MDTQGANMVIQPGLATMASSEALKTGDNTLDELSKKLGGLVLKVTDSKKVDEPPVFSGEWTESSALWIERYEKYTKFAKKEQTDQDKVDFAKLYLGGDALEWHSGASLLYREWE</sequence>
<reference evidence="2" key="1">
    <citation type="submission" date="2017-01" db="EMBL/GenBank/DDBJ databases">
        <authorList>
            <person name="Wang Y."/>
            <person name="White M."/>
            <person name="Kvist S."/>
            <person name="Moncalvo J.-M."/>
        </authorList>
    </citation>
    <scope>NUCLEOTIDE SEQUENCE [LARGE SCALE GENOMIC DNA]</scope>
    <source>
        <strain evidence="2">ID-206-W2</strain>
    </source>
</reference>
<dbReference type="AlphaFoldDB" id="A0A1R1YMD8"/>
<accession>A0A1R1YMD8</accession>
<dbReference type="Proteomes" id="UP000187429">
    <property type="component" value="Unassembled WGS sequence"/>
</dbReference>
<evidence type="ECO:0000313" key="2">
    <source>
        <dbReference type="Proteomes" id="UP000187429"/>
    </source>
</evidence>
<proteinExistence type="predicted"/>
<protein>
    <submittedName>
        <fullName evidence="1">Uncharacterized protein</fullName>
    </submittedName>
</protein>